<reference evidence="2" key="1">
    <citation type="journal article" date="2019" name="Int. J. Syst. Evol. Microbiol.">
        <title>The Global Catalogue of Microorganisms (GCM) 10K type strain sequencing project: providing services to taxonomists for standard genome sequencing and annotation.</title>
        <authorList>
            <consortium name="The Broad Institute Genomics Platform"/>
            <consortium name="The Broad Institute Genome Sequencing Center for Infectious Disease"/>
            <person name="Wu L."/>
            <person name="Ma J."/>
        </authorList>
    </citation>
    <scope>NUCLEOTIDE SEQUENCE [LARGE SCALE GENOMIC DNA]</scope>
    <source>
        <strain evidence="2">CGMCC 4.7289</strain>
    </source>
</reference>
<accession>A0ABV8LXU2</accession>
<organism evidence="1 2">
    <name type="scientific">Hamadaea flava</name>
    <dbReference type="NCBI Taxonomy" id="1742688"/>
    <lineage>
        <taxon>Bacteria</taxon>
        <taxon>Bacillati</taxon>
        <taxon>Actinomycetota</taxon>
        <taxon>Actinomycetes</taxon>
        <taxon>Micromonosporales</taxon>
        <taxon>Micromonosporaceae</taxon>
        <taxon>Hamadaea</taxon>
    </lineage>
</organism>
<dbReference type="Proteomes" id="UP001595816">
    <property type="component" value="Unassembled WGS sequence"/>
</dbReference>
<proteinExistence type="predicted"/>
<gene>
    <name evidence="1" type="ORF">ACFOZ4_31460</name>
</gene>
<keyword evidence="2" id="KW-1185">Reference proteome</keyword>
<evidence type="ECO:0000313" key="2">
    <source>
        <dbReference type="Proteomes" id="UP001595816"/>
    </source>
</evidence>
<dbReference type="EMBL" id="JBHSAY010000020">
    <property type="protein sequence ID" value="MFC4135153.1"/>
    <property type="molecule type" value="Genomic_DNA"/>
</dbReference>
<evidence type="ECO:0000313" key="1">
    <source>
        <dbReference type="EMBL" id="MFC4135153.1"/>
    </source>
</evidence>
<dbReference type="RefSeq" id="WP_253763032.1">
    <property type="nucleotide sequence ID" value="NZ_JAMZDZ010000001.1"/>
</dbReference>
<name>A0ABV8LXU2_9ACTN</name>
<sequence>MHGTPGNWYAIVEELAGGGNSAAWRPTKTRALGPDRAVALEVAAETAATHRPVHPGQEQGRQVFRQGEDTWIVVVDGGSGAYHFRVTLAVLEAVS</sequence>
<protein>
    <submittedName>
        <fullName evidence="1">Uncharacterized protein</fullName>
    </submittedName>
</protein>
<comment type="caution">
    <text evidence="1">The sequence shown here is derived from an EMBL/GenBank/DDBJ whole genome shotgun (WGS) entry which is preliminary data.</text>
</comment>